<proteinExistence type="predicted"/>
<dbReference type="Pfam" id="PF18718">
    <property type="entry name" value="CxC5"/>
    <property type="match status" value="1"/>
</dbReference>
<gene>
    <name evidence="4" type="ORF">EXIGLDRAFT_768232</name>
</gene>
<accession>A0A166ALR8</accession>
<evidence type="ECO:0000259" key="2">
    <source>
        <dbReference type="Pfam" id="PF18718"/>
    </source>
</evidence>
<feature type="domain" description="CxC5 like cysteine cluster associated with KDZ" evidence="2">
    <location>
        <begin position="111"/>
        <end position="241"/>
    </location>
</feature>
<protein>
    <recommendedName>
        <fullName evidence="6">CxC6 like cysteine cluster associated with KDZ domain-containing protein</fullName>
    </recommendedName>
</protein>
<dbReference type="InterPro" id="IPR041539">
    <property type="entry name" value="CxC5"/>
</dbReference>
<dbReference type="InParanoid" id="A0A166ALR8"/>
<evidence type="ECO:0000259" key="3">
    <source>
        <dbReference type="Pfam" id="PF18721"/>
    </source>
</evidence>
<dbReference type="Proteomes" id="UP000077266">
    <property type="component" value="Unassembled WGS sequence"/>
</dbReference>
<evidence type="ECO:0000313" key="4">
    <source>
        <dbReference type="EMBL" id="KZV93219.1"/>
    </source>
</evidence>
<sequence>MSSLLAVLAVFSDYQDLASRLSVAQVEMFIALARHLKPRIALQVSTPDAPPPTLPRAIHDFLSSATGADDLSIKLCWEALKVHIWELDACEANPALYRGIFEEHAYPLGIGFRDLMPPTRVCLEPACQLIDPLTHGVSGRLLQKEYIHPGVLFSHDLGPLPVWTSSWWCSNCTTRYYHNYSVDNRLGPDTQRVYYNTQLPAVIQISDHFFVTAQLCEWIANQMVCAWVSGSNNARIYNQMFPPPALPSDWKWSTELTCEQVWDAFFLHALLLHHERHANPLQLPEHAASHDERLSTALAARNSTMVGPGQQDWAHACNLCCKIVQQADGNPGIIRSFVTDGITMGHPACGQHNCQNPLPSGRARFCTVHQHLDRLCCARTNGSPCPHPRTHGSRTCDIEEHKKLETRYTDRGRAMFQLKQRLTKLNISQMYSSIGQSRRRNANEGHGGDSDDDVDGDDLCPSKPETGNRTLRARFGRSRTHNEELCVGSCGVIIGRATMFGSEAPSSVIQFWKTLFPTKKSLPSCMWHDNNCTILRMLERAEDTYFKHIALPVDVFHFKCKHKESDLFCSMNCNPMQWADLQVDGKWAFNSSAAEQANVWMGGFRAIVREMRPDRAIFLGKFLVMYFSVDLVWIM</sequence>
<reference evidence="4 5" key="1">
    <citation type="journal article" date="2016" name="Mol. Biol. Evol.">
        <title>Comparative Genomics of Early-Diverging Mushroom-Forming Fungi Provides Insights into the Origins of Lignocellulose Decay Capabilities.</title>
        <authorList>
            <person name="Nagy L.G."/>
            <person name="Riley R."/>
            <person name="Tritt A."/>
            <person name="Adam C."/>
            <person name="Daum C."/>
            <person name="Floudas D."/>
            <person name="Sun H."/>
            <person name="Yadav J.S."/>
            <person name="Pangilinan J."/>
            <person name="Larsson K.H."/>
            <person name="Matsuura K."/>
            <person name="Barry K."/>
            <person name="Labutti K."/>
            <person name="Kuo R."/>
            <person name="Ohm R.A."/>
            <person name="Bhattacharya S.S."/>
            <person name="Shirouzu T."/>
            <person name="Yoshinaga Y."/>
            <person name="Martin F.M."/>
            <person name="Grigoriev I.V."/>
            <person name="Hibbett D.S."/>
        </authorList>
    </citation>
    <scope>NUCLEOTIDE SEQUENCE [LARGE SCALE GENOMIC DNA]</scope>
    <source>
        <strain evidence="4 5">HHB12029</strain>
    </source>
</reference>
<dbReference type="AlphaFoldDB" id="A0A166ALR8"/>
<dbReference type="STRING" id="1314781.A0A166ALR8"/>
<feature type="region of interest" description="Disordered" evidence="1">
    <location>
        <begin position="435"/>
        <end position="468"/>
    </location>
</feature>
<evidence type="ECO:0000256" key="1">
    <source>
        <dbReference type="SAM" id="MobiDB-lite"/>
    </source>
</evidence>
<keyword evidence="5" id="KW-1185">Reference proteome</keyword>
<dbReference type="Pfam" id="PF18721">
    <property type="entry name" value="CxC6"/>
    <property type="match status" value="1"/>
</dbReference>
<feature type="domain" description="CxC6 like cysteine cluster associated with KDZ" evidence="3">
    <location>
        <begin position="338"/>
        <end position="406"/>
    </location>
</feature>
<dbReference type="InterPro" id="IPR040898">
    <property type="entry name" value="CxC6"/>
</dbReference>
<dbReference type="EMBL" id="KV425993">
    <property type="protein sequence ID" value="KZV93219.1"/>
    <property type="molecule type" value="Genomic_DNA"/>
</dbReference>
<evidence type="ECO:0000313" key="5">
    <source>
        <dbReference type="Proteomes" id="UP000077266"/>
    </source>
</evidence>
<evidence type="ECO:0008006" key="6">
    <source>
        <dbReference type="Google" id="ProtNLM"/>
    </source>
</evidence>
<name>A0A166ALR8_EXIGL</name>
<dbReference type="OrthoDB" id="2501483at2759"/>
<organism evidence="4 5">
    <name type="scientific">Exidia glandulosa HHB12029</name>
    <dbReference type="NCBI Taxonomy" id="1314781"/>
    <lineage>
        <taxon>Eukaryota</taxon>
        <taxon>Fungi</taxon>
        <taxon>Dikarya</taxon>
        <taxon>Basidiomycota</taxon>
        <taxon>Agaricomycotina</taxon>
        <taxon>Agaricomycetes</taxon>
        <taxon>Auriculariales</taxon>
        <taxon>Exidiaceae</taxon>
        <taxon>Exidia</taxon>
    </lineage>
</organism>